<evidence type="ECO:0000313" key="4">
    <source>
        <dbReference type="Proteomes" id="UP000468531"/>
    </source>
</evidence>
<dbReference type="PROSITE" id="PS51257">
    <property type="entry name" value="PROKAR_LIPOPROTEIN"/>
    <property type="match status" value="1"/>
</dbReference>
<sequence length="193" mass="20793">MNRRSLEFTHASRSTDHGLPLRGYLVTVGSVLACLLLATGWVLPAQLPDHFAEPDLVRPTIRTHSDLKGPERVVIDANQLLPASADKEIAAAASQPGHAPDAIRSTGSDAQTDENEVSPVTMPPQLRSSLAQSAVEDVSRNSIALASSEIAHELSHLSAERRRRAARRATPHGRCGSARHSSCSDTFALTRLW</sequence>
<reference evidence="3 4" key="1">
    <citation type="journal article" date="2020" name="Arch. Microbiol.">
        <title>Bradyrhizobium uaiense sp. nov., a new highly efficient cowpea symbiont.</title>
        <authorList>
            <person name="Cabral Michel D."/>
            <person name="Azarias Guimaraes A."/>
            <person name="Martins da Costa E."/>
            <person name="Soares de Carvalho T."/>
            <person name="Balsanelli E."/>
            <person name="Willems A."/>
            <person name="Maltempi de Souza E."/>
            <person name="de Souza Moreira F.M."/>
        </authorList>
    </citation>
    <scope>NUCLEOTIDE SEQUENCE [LARGE SCALE GENOMIC DNA]</scope>
    <source>
        <strain evidence="3 4">UFLA 03-164</strain>
    </source>
</reference>
<accession>A0A6P1BDY1</accession>
<keyword evidence="2" id="KW-1133">Transmembrane helix</keyword>
<evidence type="ECO:0000313" key="3">
    <source>
        <dbReference type="EMBL" id="NEU95801.1"/>
    </source>
</evidence>
<proteinExistence type="predicted"/>
<organism evidence="3 4">
    <name type="scientific">Bradyrhizobium uaiense</name>
    <dbReference type="NCBI Taxonomy" id="2594946"/>
    <lineage>
        <taxon>Bacteria</taxon>
        <taxon>Pseudomonadati</taxon>
        <taxon>Pseudomonadota</taxon>
        <taxon>Alphaproteobacteria</taxon>
        <taxon>Hyphomicrobiales</taxon>
        <taxon>Nitrobacteraceae</taxon>
        <taxon>Bradyrhizobium</taxon>
    </lineage>
</organism>
<feature type="compositionally biased region" description="Basic residues" evidence="1">
    <location>
        <begin position="161"/>
        <end position="171"/>
    </location>
</feature>
<dbReference type="AlphaFoldDB" id="A0A6P1BDY1"/>
<keyword evidence="2" id="KW-0472">Membrane</keyword>
<name>A0A6P1BDY1_9BRAD</name>
<comment type="caution">
    <text evidence="3">The sequence shown here is derived from an EMBL/GenBank/DDBJ whole genome shotgun (WGS) entry which is preliminary data.</text>
</comment>
<gene>
    <name evidence="3" type="ORF">FNJ47_08150</name>
</gene>
<feature type="region of interest" description="Disordered" evidence="1">
    <location>
        <begin position="90"/>
        <end position="126"/>
    </location>
</feature>
<evidence type="ECO:0000256" key="1">
    <source>
        <dbReference type="SAM" id="MobiDB-lite"/>
    </source>
</evidence>
<evidence type="ECO:0000256" key="2">
    <source>
        <dbReference type="SAM" id="Phobius"/>
    </source>
</evidence>
<feature type="region of interest" description="Disordered" evidence="1">
    <location>
        <begin position="161"/>
        <end position="181"/>
    </location>
</feature>
<protein>
    <submittedName>
        <fullName evidence="3">Uncharacterized protein</fullName>
    </submittedName>
</protein>
<dbReference type="Proteomes" id="UP000468531">
    <property type="component" value="Unassembled WGS sequence"/>
</dbReference>
<dbReference type="RefSeq" id="WP_163152368.1">
    <property type="nucleotide sequence ID" value="NZ_VKHP01000021.1"/>
</dbReference>
<feature type="transmembrane region" description="Helical" evidence="2">
    <location>
        <begin position="21"/>
        <end position="43"/>
    </location>
</feature>
<keyword evidence="2" id="KW-0812">Transmembrane</keyword>
<keyword evidence="4" id="KW-1185">Reference proteome</keyword>
<dbReference type="EMBL" id="VKHP01000021">
    <property type="protein sequence ID" value="NEU95801.1"/>
    <property type="molecule type" value="Genomic_DNA"/>
</dbReference>